<gene>
    <name evidence="3" type="ORF">Tco025E_08107</name>
</gene>
<organism evidence="3 4">
    <name type="scientific">Trypanosoma conorhini</name>
    <dbReference type="NCBI Taxonomy" id="83891"/>
    <lineage>
        <taxon>Eukaryota</taxon>
        <taxon>Discoba</taxon>
        <taxon>Euglenozoa</taxon>
        <taxon>Kinetoplastea</taxon>
        <taxon>Metakinetoplastina</taxon>
        <taxon>Trypanosomatida</taxon>
        <taxon>Trypanosomatidae</taxon>
        <taxon>Trypanosoma</taxon>
    </lineage>
</organism>
<feature type="non-terminal residue" evidence="3">
    <location>
        <position position="181"/>
    </location>
</feature>
<sequence>MPPKRTRARAAESPANDVPRGQRQARAEPGSGVSDQPPAQRRRVEEARTIRRQQVARQPLPDGFYDSVFNARWSHVLGFPEGEGDAMVVRMEVREGQSPTQLWDYRRKGITYAPVEDARQFIAPRPRLLVLSSAKGWPCSLKKLIEMTDCYVNYEVERVWRVVQGDLEGAFGTDDLKGFDL</sequence>
<evidence type="ECO:0000256" key="1">
    <source>
        <dbReference type="SAM" id="MobiDB-lite"/>
    </source>
</evidence>
<dbReference type="Pfam" id="PF20445">
    <property type="entry name" value="RHS_N"/>
    <property type="match status" value="1"/>
</dbReference>
<feature type="domain" description="Retrotransposon hot spot protein N-terminal" evidence="2">
    <location>
        <begin position="65"/>
        <end position="171"/>
    </location>
</feature>
<dbReference type="InterPro" id="IPR046835">
    <property type="entry name" value="RHS_N"/>
</dbReference>
<feature type="region of interest" description="Disordered" evidence="1">
    <location>
        <begin position="1"/>
        <end position="55"/>
    </location>
</feature>
<evidence type="ECO:0000313" key="4">
    <source>
        <dbReference type="Proteomes" id="UP000284403"/>
    </source>
</evidence>
<proteinExistence type="predicted"/>
<dbReference type="OrthoDB" id="251532at2759"/>
<dbReference type="Proteomes" id="UP000284403">
    <property type="component" value="Unassembled WGS sequence"/>
</dbReference>
<name>A0A422NE60_9TRYP</name>
<comment type="caution">
    <text evidence="3">The sequence shown here is derived from an EMBL/GenBank/DDBJ whole genome shotgun (WGS) entry which is preliminary data.</text>
</comment>
<dbReference type="GeneID" id="40321718"/>
<keyword evidence="4" id="KW-1185">Reference proteome</keyword>
<dbReference type="AlphaFoldDB" id="A0A422NE60"/>
<protein>
    <submittedName>
        <fullName evidence="3">Retrotransposon hot spot (RHS) protein</fullName>
    </submittedName>
</protein>
<dbReference type="RefSeq" id="XP_029224905.1">
    <property type="nucleotide sequence ID" value="XM_029374964.1"/>
</dbReference>
<dbReference type="EMBL" id="MKKU01000707">
    <property type="protein sequence ID" value="RNF03765.1"/>
    <property type="molecule type" value="Genomic_DNA"/>
</dbReference>
<evidence type="ECO:0000259" key="2">
    <source>
        <dbReference type="Pfam" id="PF20445"/>
    </source>
</evidence>
<reference evidence="3 4" key="1">
    <citation type="journal article" date="2018" name="BMC Genomics">
        <title>Genomic comparison of Trypanosoma conorhini and Trypanosoma rangeli to Trypanosoma cruzi strains of high and low virulence.</title>
        <authorList>
            <person name="Bradwell K.R."/>
            <person name="Koparde V.N."/>
            <person name="Matveyev A.V."/>
            <person name="Serrano M.G."/>
            <person name="Alves J.M."/>
            <person name="Parikh H."/>
            <person name="Huang B."/>
            <person name="Lee V."/>
            <person name="Espinosa-Alvarez O."/>
            <person name="Ortiz P.A."/>
            <person name="Costa-Martins A.G."/>
            <person name="Teixeira M.M."/>
            <person name="Buck G.A."/>
        </authorList>
    </citation>
    <scope>NUCLEOTIDE SEQUENCE [LARGE SCALE GENOMIC DNA]</scope>
    <source>
        <strain evidence="3 4">025E</strain>
    </source>
</reference>
<accession>A0A422NE60</accession>
<evidence type="ECO:0000313" key="3">
    <source>
        <dbReference type="EMBL" id="RNF03765.1"/>
    </source>
</evidence>